<comment type="subcellular location">
    <subcellularLocation>
        <location evidence="6">Cell membrane</location>
        <topology evidence="6">Multi-pass membrane protein</topology>
    </subcellularLocation>
    <subcellularLocation>
        <location evidence="1">Membrane</location>
    </subcellularLocation>
</comment>
<evidence type="ECO:0000313" key="8">
    <source>
        <dbReference type="EMBL" id="SDQ62217.1"/>
    </source>
</evidence>
<feature type="transmembrane region" description="Helical" evidence="6">
    <location>
        <begin position="18"/>
        <end position="37"/>
    </location>
</feature>
<sequence length="275" mass="29763">MGAYPECVYRFLLTPRWLALHIVVLLVIPAFVLLGQWQFGRYEERSAESERVTANLQAPPVPLASLARPGAAVREAEEYRRVTVSGTYDTAHELLVRRRTQNGRVGFYVLTPLVTGDGSGVLVNRGWVPPGETAAAAPDVPAPPPGQVTVTGRLRESETEENTGIENRPGQPQGQILLIDANAIGDGLPYEIVRGYVDLIEQRPAAAQAPEPVPEPDVGGGGGLNLAYGVQWWLFIGVAIGGWFLLIRREAADRRAAAERETRDDPSSDAPARTG</sequence>
<name>A0A1H1CDB3_9ACTN</name>
<dbReference type="PANTHER" id="PTHR23427:SF2">
    <property type="entry name" value="SURFEIT LOCUS PROTEIN 1"/>
    <property type="match status" value="1"/>
</dbReference>
<keyword evidence="9" id="KW-1185">Reference proteome</keyword>
<organism evidence="8 9">
    <name type="scientific">Thermostaphylospora chromogena</name>
    <dbReference type="NCBI Taxonomy" id="35622"/>
    <lineage>
        <taxon>Bacteria</taxon>
        <taxon>Bacillati</taxon>
        <taxon>Actinomycetota</taxon>
        <taxon>Actinomycetes</taxon>
        <taxon>Streptosporangiales</taxon>
        <taxon>Thermomonosporaceae</taxon>
        <taxon>Thermostaphylospora</taxon>
    </lineage>
</organism>
<evidence type="ECO:0000256" key="4">
    <source>
        <dbReference type="ARBA" id="ARBA00022989"/>
    </source>
</evidence>
<dbReference type="PANTHER" id="PTHR23427">
    <property type="entry name" value="SURFEIT LOCUS PROTEIN"/>
    <property type="match status" value="1"/>
</dbReference>
<dbReference type="STRING" id="35622.SAMN04489764_1422"/>
<evidence type="ECO:0000256" key="6">
    <source>
        <dbReference type="RuleBase" id="RU363076"/>
    </source>
</evidence>
<feature type="transmembrane region" description="Helical" evidence="6">
    <location>
        <begin position="230"/>
        <end position="247"/>
    </location>
</feature>
<dbReference type="InterPro" id="IPR045214">
    <property type="entry name" value="Surf1/Surf4"/>
</dbReference>
<dbReference type="CDD" id="cd06662">
    <property type="entry name" value="SURF1"/>
    <property type="match status" value="1"/>
</dbReference>
<gene>
    <name evidence="8" type="ORF">SAMN04489764_1422</name>
</gene>
<comment type="similarity">
    <text evidence="2 6">Belongs to the SURF1 family.</text>
</comment>
<proteinExistence type="inferred from homology"/>
<dbReference type="AlphaFoldDB" id="A0A1H1CDB3"/>
<dbReference type="Proteomes" id="UP000217103">
    <property type="component" value="Unassembled WGS sequence"/>
</dbReference>
<reference evidence="8 9" key="1">
    <citation type="submission" date="2016-10" db="EMBL/GenBank/DDBJ databases">
        <authorList>
            <person name="de Groot N.N."/>
        </authorList>
    </citation>
    <scope>NUCLEOTIDE SEQUENCE [LARGE SCALE GENOMIC DNA]</scope>
    <source>
        <strain evidence="8 9">DSM 43794</strain>
    </source>
</reference>
<keyword evidence="6" id="KW-1003">Cell membrane</keyword>
<dbReference type="GO" id="GO:0005886">
    <property type="term" value="C:plasma membrane"/>
    <property type="evidence" value="ECO:0007669"/>
    <property type="project" value="UniProtKB-SubCell"/>
</dbReference>
<feature type="compositionally biased region" description="Basic and acidic residues" evidence="7">
    <location>
        <begin position="255"/>
        <end position="266"/>
    </location>
</feature>
<accession>A0A1H1CDB3</accession>
<dbReference type="Pfam" id="PF02104">
    <property type="entry name" value="SURF1"/>
    <property type="match status" value="1"/>
</dbReference>
<evidence type="ECO:0000256" key="2">
    <source>
        <dbReference type="ARBA" id="ARBA00007165"/>
    </source>
</evidence>
<keyword evidence="5 6" id="KW-0472">Membrane</keyword>
<feature type="region of interest" description="Disordered" evidence="7">
    <location>
        <begin position="255"/>
        <end position="275"/>
    </location>
</feature>
<evidence type="ECO:0000256" key="1">
    <source>
        <dbReference type="ARBA" id="ARBA00004370"/>
    </source>
</evidence>
<evidence type="ECO:0000256" key="3">
    <source>
        <dbReference type="ARBA" id="ARBA00022692"/>
    </source>
</evidence>
<evidence type="ECO:0000256" key="5">
    <source>
        <dbReference type="ARBA" id="ARBA00023136"/>
    </source>
</evidence>
<keyword evidence="4 6" id="KW-1133">Transmembrane helix</keyword>
<evidence type="ECO:0000256" key="7">
    <source>
        <dbReference type="SAM" id="MobiDB-lite"/>
    </source>
</evidence>
<keyword evidence="3 6" id="KW-0812">Transmembrane</keyword>
<dbReference type="PROSITE" id="PS50895">
    <property type="entry name" value="SURF1"/>
    <property type="match status" value="1"/>
</dbReference>
<protein>
    <recommendedName>
        <fullName evidence="6">SURF1-like protein</fullName>
    </recommendedName>
</protein>
<evidence type="ECO:0000313" key="9">
    <source>
        <dbReference type="Proteomes" id="UP000217103"/>
    </source>
</evidence>
<dbReference type="EMBL" id="FNKK01000002">
    <property type="protein sequence ID" value="SDQ62217.1"/>
    <property type="molecule type" value="Genomic_DNA"/>
</dbReference>
<dbReference type="InterPro" id="IPR002994">
    <property type="entry name" value="Surf1/Shy1"/>
</dbReference>